<evidence type="ECO:0000313" key="1">
    <source>
        <dbReference type="EMBL" id="MBX55497.1"/>
    </source>
</evidence>
<proteinExistence type="predicted"/>
<dbReference type="EMBL" id="GGEC01075013">
    <property type="protein sequence ID" value="MBX55497.1"/>
    <property type="molecule type" value="Transcribed_RNA"/>
</dbReference>
<organism evidence="1">
    <name type="scientific">Rhizophora mucronata</name>
    <name type="common">Asiatic mangrove</name>
    <dbReference type="NCBI Taxonomy" id="61149"/>
    <lineage>
        <taxon>Eukaryota</taxon>
        <taxon>Viridiplantae</taxon>
        <taxon>Streptophyta</taxon>
        <taxon>Embryophyta</taxon>
        <taxon>Tracheophyta</taxon>
        <taxon>Spermatophyta</taxon>
        <taxon>Magnoliopsida</taxon>
        <taxon>eudicotyledons</taxon>
        <taxon>Gunneridae</taxon>
        <taxon>Pentapetalae</taxon>
        <taxon>rosids</taxon>
        <taxon>fabids</taxon>
        <taxon>Malpighiales</taxon>
        <taxon>Rhizophoraceae</taxon>
        <taxon>Rhizophora</taxon>
    </lineage>
</organism>
<dbReference type="AlphaFoldDB" id="A0A2P2PL82"/>
<name>A0A2P2PL82_RHIMU</name>
<reference evidence="1" key="1">
    <citation type="submission" date="2018-02" db="EMBL/GenBank/DDBJ databases">
        <title>Rhizophora mucronata_Transcriptome.</title>
        <authorList>
            <person name="Meera S.P."/>
            <person name="Sreeshan A."/>
            <person name="Augustine A."/>
        </authorList>
    </citation>
    <scope>NUCLEOTIDE SEQUENCE</scope>
    <source>
        <tissue evidence="1">Leaf</tissue>
    </source>
</reference>
<sequence>MEKPEPGSFKLIALSNAEYVSTKSCMRVPSDGNKA</sequence>
<protein>
    <submittedName>
        <fullName evidence="1">Uncharacterized protein</fullName>
    </submittedName>
</protein>
<accession>A0A2P2PL82</accession>